<gene>
    <name evidence="2" type="ORF">L596_028824</name>
</gene>
<accession>A0A4U5LZG5</accession>
<evidence type="ECO:0000313" key="2">
    <source>
        <dbReference type="EMBL" id="TKR61756.1"/>
    </source>
</evidence>
<dbReference type="AlphaFoldDB" id="A0A4U5LZG5"/>
<protein>
    <submittedName>
        <fullName evidence="2">Uncharacterized protein</fullName>
    </submittedName>
</protein>
<reference evidence="2 3" key="2">
    <citation type="journal article" date="2019" name="G3 (Bethesda)">
        <title>Hybrid Assembly of the Genome of the Entomopathogenic Nematode Steinernema carpocapsae Identifies the X-Chromosome.</title>
        <authorList>
            <person name="Serra L."/>
            <person name="Macchietto M."/>
            <person name="Macias-Munoz A."/>
            <person name="McGill C.J."/>
            <person name="Rodriguez I.M."/>
            <person name="Rodriguez B."/>
            <person name="Murad R."/>
            <person name="Mortazavi A."/>
        </authorList>
    </citation>
    <scope>NUCLEOTIDE SEQUENCE [LARGE SCALE GENOMIC DNA]</scope>
    <source>
        <strain evidence="2 3">ALL</strain>
    </source>
</reference>
<name>A0A4U5LZG5_STECR</name>
<sequence>MLLIILTLLLVLIQATHAVLPKCEAQHFIGHFLVGIKNGQIVYYQIKKDDEIVDAEQIDRKGYFKTVDVPVFAYKGQTPYKHVETPVFAVDWRYKQIQFYYRTNYSSSGLKDNQSWFQFGEVFFHPNGTAYPQFAHDSWIAGHEIHIFHTKDQKKVDLFSAYDYDPQTQAYRLTYLQKPSDQEYVESQHIYSKVYDYGTKQLLDRQDDGNRFTGVLNVRNGDKIVAYYPDHTKKDKIDYLAMINSKQCSFGTLPFPEFKYFYLLDLGNPIAKSFFDGPETGVDPKSKEQNEACNVDHIDVSFTCKNVENKVLEETCTVKLNGQSKLNVKLKTRTILEISSSKWIKK</sequence>
<keyword evidence="3" id="KW-1185">Reference proteome</keyword>
<dbReference type="EMBL" id="AZBU02000011">
    <property type="protein sequence ID" value="TKR61756.1"/>
    <property type="molecule type" value="Genomic_DNA"/>
</dbReference>
<dbReference type="Proteomes" id="UP000298663">
    <property type="component" value="Unassembled WGS sequence"/>
</dbReference>
<organism evidence="2 3">
    <name type="scientific">Steinernema carpocapsae</name>
    <name type="common">Entomopathogenic nematode</name>
    <dbReference type="NCBI Taxonomy" id="34508"/>
    <lineage>
        <taxon>Eukaryota</taxon>
        <taxon>Metazoa</taxon>
        <taxon>Ecdysozoa</taxon>
        <taxon>Nematoda</taxon>
        <taxon>Chromadorea</taxon>
        <taxon>Rhabditida</taxon>
        <taxon>Tylenchina</taxon>
        <taxon>Panagrolaimomorpha</taxon>
        <taxon>Strongyloidoidea</taxon>
        <taxon>Steinernematidae</taxon>
        <taxon>Steinernema</taxon>
    </lineage>
</organism>
<feature type="chain" id="PRO_5020503165" evidence="1">
    <location>
        <begin position="19"/>
        <end position="346"/>
    </location>
</feature>
<evidence type="ECO:0000313" key="3">
    <source>
        <dbReference type="Proteomes" id="UP000298663"/>
    </source>
</evidence>
<comment type="caution">
    <text evidence="2">The sequence shown here is derived from an EMBL/GenBank/DDBJ whole genome shotgun (WGS) entry which is preliminary data.</text>
</comment>
<keyword evidence="1" id="KW-0732">Signal</keyword>
<proteinExistence type="predicted"/>
<feature type="signal peptide" evidence="1">
    <location>
        <begin position="1"/>
        <end position="18"/>
    </location>
</feature>
<reference evidence="2 3" key="1">
    <citation type="journal article" date="2015" name="Genome Biol.">
        <title>Comparative genomics of Steinernema reveals deeply conserved gene regulatory networks.</title>
        <authorList>
            <person name="Dillman A.R."/>
            <person name="Macchietto M."/>
            <person name="Porter C.F."/>
            <person name="Rogers A."/>
            <person name="Williams B."/>
            <person name="Antoshechkin I."/>
            <person name="Lee M.M."/>
            <person name="Goodwin Z."/>
            <person name="Lu X."/>
            <person name="Lewis E.E."/>
            <person name="Goodrich-Blair H."/>
            <person name="Stock S.P."/>
            <person name="Adams B.J."/>
            <person name="Sternberg P.W."/>
            <person name="Mortazavi A."/>
        </authorList>
    </citation>
    <scope>NUCLEOTIDE SEQUENCE [LARGE SCALE GENOMIC DNA]</scope>
    <source>
        <strain evidence="2 3">ALL</strain>
    </source>
</reference>
<evidence type="ECO:0000256" key="1">
    <source>
        <dbReference type="SAM" id="SignalP"/>
    </source>
</evidence>